<dbReference type="InterPro" id="IPR025234">
    <property type="entry name" value="YjzH-like"/>
</dbReference>
<name>A0A2P5Z142_9XANT</name>
<dbReference type="GeneID" id="93880207"/>
<proteinExistence type="predicted"/>
<dbReference type="EMBL" id="MDEK01000015">
    <property type="protein sequence ID" value="PPU81094.1"/>
    <property type="molecule type" value="Genomic_DNA"/>
</dbReference>
<dbReference type="OrthoDB" id="9799495at2"/>
<gene>
    <name evidence="1" type="ORF">XsacCFBP4641_16095</name>
</gene>
<reference evidence="1 2" key="1">
    <citation type="submission" date="2016-08" db="EMBL/GenBank/DDBJ databases">
        <authorList>
            <person name="Seilhamer J.J."/>
        </authorList>
    </citation>
    <scope>NUCLEOTIDE SEQUENCE [LARGE SCALE GENOMIC DNA]</scope>
    <source>
        <strain evidence="1 2">CFBP4641</strain>
    </source>
</reference>
<comment type="caution">
    <text evidence="1">The sequence shown here is derived from an EMBL/GenBank/DDBJ whole genome shotgun (WGS) entry which is preliminary data.</text>
</comment>
<dbReference type="AlphaFoldDB" id="A0A2P5Z142"/>
<evidence type="ECO:0000313" key="2">
    <source>
        <dbReference type="Proteomes" id="UP000247346"/>
    </source>
</evidence>
<protein>
    <submittedName>
        <fullName evidence="1">DUF4177 domain-containing protein</fullName>
    </submittedName>
</protein>
<organism evidence="1 2">
    <name type="scientific">Xanthomonas sacchari</name>
    <dbReference type="NCBI Taxonomy" id="56458"/>
    <lineage>
        <taxon>Bacteria</taxon>
        <taxon>Pseudomonadati</taxon>
        <taxon>Pseudomonadota</taxon>
        <taxon>Gammaproteobacteria</taxon>
        <taxon>Lysobacterales</taxon>
        <taxon>Lysobacteraceae</taxon>
        <taxon>Xanthomonas</taxon>
    </lineage>
</organism>
<dbReference type="Pfam" id="PF13783">
    <property type="entry name" value="DUF4177"/>
    <property type="match status" value="1"/>
</dbReference>
<evidence type="ECO:0000313" key="1">
    <source>
        <dbReference type="EMBL" id="PPU81094.1"/>
    </source>
</evidence>
<accession>A0A2P5Z142</accession>
<dbReference type="RefSeq" id="WP_010341194.1">
    <property type="nucleotide sequence ID" value="NZ_CP132343.1"/>
</dbReference>
<sequence length="58" mass="6667">MSKRWEYLTVEAKTNLMLGLKLDELQADLNKHGKLGWELVNVVALPGTKPLLMFKREV</sequence>
<dbReference type="Proteomes" id="UP000247346">
    <property type="component" value="Unassembled WGS sequence"/>
</dbReference>